<reference evidence="2 3" key="1">
    <citation type="submission" date="2019-06" db="EMBL/GenBank/DDBJ databases">
        <authorList>
            <person name="Li J."/>
        </authorList>
    </citation>
    <scope>NUCLEOTIDE SEQUENCE [LARGE SCALE GENOMIC DNA]</scope>
    <source>
        <strain evidence="2 3">CGMCC 1.8012</strain>
    </source>
</reference>
<evidence type="ECO:0000313" key="3">
    <source>
        <dbReference type="Proteomes" id="UP000304880"/>
    </source>
</evidence>
<evidence type="ECO:0000313" key="2">
    <source>
        <dbReference type="EMBL" id="TNH39503.1"/>
    </source>
</evidence>
<name>A0A5C4R6A3_9RHOB</name>
<sequence length="89" mass="9233">MMKRLVAAATTAALMALSALPAAAGLAGMSERPDFAPAPMAQVKVERRAGDLFTARELGQRNLMADDVVSVTLLPSAGDAAMRSSRDDS</sequence>
<dbReference type="GeneID" id="97047917"/>
<keyword evidence="3" id="KW-1185">Reference proteome</keyword>
<dbReference type="RefSeq" id="WP_045999139.1">
    <property type="nucleotide sequence ID" value="NZ_VDDC01000015.1"/>
</dbReference>
<keyword evidence="1" id="KW-0732">Signal</keyword>
<dbReference type="EMBL" id="VDDC01000015">
    <property type="protein sequence ID" value="TNH39503.1"/>
    <property type="molecule type" value="Genomic_DNA"/>
</dbReference>
<organism evidence="2 3">
    <name type="scientific">Paracoccus haeundaensis</name>
    <dbReference type="NCBI Taxonomy" id="225362"/>
    <lineage>
        <taxon>Bacteria</taxon>
        <taxon>Pseudomonadati</taxon>
        <taxon>Pseudomonadota</taxon>
        <taxon>Alphaproteobacteria</taxon>
        <taxon>Rhodobacterales</taxon>
        <taxon>Paracoccaceae</taxon>
        <taxon>Paracoccus</taxon>
    </lineage>
</organism>
<dbReference type="Proteomes" id="UP000304880">
    <property type="component" value="Unassembled WGS sequence"/>
</dbReference>
<proteinExistence type="predicted"/>
<accession>A0A5C4R6A3</accession>
<protein>
    <submittedName>
        <fullName evidence="2">Uncharacterized protein</fullName>
    </submittedName>
</protein>
<feature type="signal peptide" evidence="1">
    <location>
        <begin position="1"/>
        <end position="24"/>
    </location>
</feature>
<gene>
    <name evidence="2" type="ORF">FHD67_10100</name>
</gene>
<comment type="caution">
    <text evidence="2">The sequence shown here is derived from an EMBL/GenBank/DDBJ whole genome shotgun (WGS) entry which is preliminary data.</text>
</comment>
<dbReference type="AlphaFoldDB" id="A0A5C4R6A3"/>
<evidence type="ECO:0000256" key="1">
    <source>
        <dbReference type="SAM" id="SignalP"/>
    </source>
</evidence>
<feature type="chain" id="PRO_5022702649" evidence="1">
    <location>
        <begin position="25"/>
        <end position="89"/>
    </location>
</feature>